<dbReference type="EMBL" id="JBGBPQ010000003">
    <property type="protein sequence ID" value="KAL1526488.1"/>
    <property type="molecule type" value="Genomic_DNA"/>
</dbReference>
<dbReference type="SUPFAM" id="SSF82185">
    <property type="entry name" value="Histone H3 K4-specific methyltransferase SET7/9 N-terminal domain"/>
    <property type="match status" value="1"/>
</dbReference>
<dbReference type="Pfam" id="PF02493">
    <property type="entry name" value="MORN"/>
    <property type="match status" value="2"/>
</dbReference>
<dbReference type="Gene3D" id="2.20.110.10">
    <property type="entry name" value="Histone H3 K4-specific methyltransferase SET7/9 N-terminal domain"/>
    <property type="match status" value="1"/>
</dbReference>
<evidence type="ECO:0000256" key="1">
    <source>
        <dbReference type="ARBA" id="ARBA00022737"/>
    </source>
</evidence>
<keyword evidence="1" id="KW-0677">Repeat</keyword>
<keyword evidence="4" id="KW-1185">Reference proteome</keyword>
<reference evidence="3 4" key="1">
    <citation type="journal article" date="2024" name="Science">
        <title>Giant polyketide synthase enzymes in the biosynthesis of giant marine polyether toxins.</title>
        <authorList>
            <person name="Fallon T.R."/>
            <person name="Shende V.V."/>
            <person name="Wierzbicki I.H."/>
            <person name="Pendleton A.L."/>
            <person name="Watervoot N.F."/>
            <person name="Auber R.P."/>
            <person name="Gonzalez D.J."/>
            <person name="Wisecaver J.H."/>
            <person name="Moore B.S."/>
        </authorList>
    </citation>
    <scope>NUCLEOTIDE SEQUENCE [LARGE SCALE GENOMIC DNA]</scope>
    <source>
        <strain evidence="3 4">12B1</strain>
    </source>
</reference>
<evidence type="ECO:0008006" key="5">
    <source>
        <dbReference type="Google" id="ProtNLM"/>
    </source>
</evidence>
<evidence type="ECO:0000313" key="3">
    <source>
        <dbReference type="EMBL" id="KAL1526488.1"/>
    </source>
</evidence>
<protein>
    <recommendedName>
        <fullName evidence="5">MORN repeat-containing protein 5</fullName>
    </recommendedName>
</protein>
<organism evidence="3 4">
    <name type="scientific">Prymnesium parvum</name>
    <name type="common">Toxic golden alga</name>
    <dbReference type="NCBI Taxonomy" id="97485"/>
    <lineage>
        <taxon>Eukaryota</taxon>
        <taxon>Haptista</taxon>
        <taxon>Haptophyta</taxon>
        <taxon>Prymnesiophyceae</taxon>
        <taxon>Prymnesiales</taxon>
        <taxon>Prymnesiaceae</taxon>
        <taxon>Prymnesium</taxon>
    </lineage>
</organism>
<evidence type="ECO:0000313" key="4">
    <source>
        <dbReference type="Proteomes" id="UP001515480"/>
    </source>
</evidence>
<dbReference type="Proteomes" id="UP001515480">
    <property type="component" value="Unassembled WGS sequence"/>
</dbReference>
<feature type="compositionally biased region" description="Pro residues" evidence="2">
    <location>
        <begin position="19"/>
        <end position="32"/>
    </location>
</feature>
<accession>A0AB34JWC7</accession>
<proteinExistence type="predicted"/>
<comment type="caution">
    <text evidence="3">The sequence shown here is derived from an EMBL/GenBank/DDBJ whole genome shotgun (WGS) entry which is preliminary data.</text>
</comment>
<dbReference type="InterPro" id="IPR003409">
    <property type="entry name" value="MORN"/>
</dbReference>
<feature type="region of interest" description="Disordered" evidence="2">
    <location>
        <begin position="1"/>
        <end position="32"/>
    </location>
</feature>
<dbReference type="AlphaFoldDB" id="A0AB34JWC7"/>
<name>A0AB34JWC7_PRYPA</name>
<sequence>MPPAYRQRLSAAELRGSDPPNPPLASRPSPAPPAAMRFAYDGADATEGAVLHGLAAAYEGLFRLERGRLVHGRPCYRHVERRDKFIAFNGSCWMAQGEACVGSSRGVMMLRDASCATPDLSGATWRLTPGWNAEPGLRCLAMSEEEAARWEAESNPWGEGQQANEAIEQIAGVLRSAPAEARAGMMEKLKEVEARVLSELGTPELRQLQGKPSSQVQGEGVLQLRGGLLFVGSGDSRGRPHGHGELLLADGSVHVGEFENGAAQGEGVYFDHCGAVHKGSWAANRRVGAFTVVDPTGKRWADKYDASGKRTAHRREREEVQAAIEAVEGPAFPAAACQRCGSRFHSQHNYRCRWHSGGWDAANQRWSCCRSLEEGGPGCQVVEGHRPMPDL</sequence>
<gene>
    <name evidence="3" type="ORF">AB1Y20_015198</name>
</gene>
<evidence type="ECO:0000256" key="2">
    <source>
        <dbReference type="SAM" id="MobiDB-lite"/>
    </source>
</evidence>